<dbReference type="HOGENOM" id="CLU_075053_9_2_10"/>
<name>A9E6N1_9FLAO</name>
<keyword evidence="3" id="KW-1185">Reference proteome</keyword>
<dbReference type="Proteomes" id="UP000002945">
    <property type="component" value="Unassembled WGS sequence"/>
</dbReference>
<comment type="caution">
    <text evidence="2">The sequence shown here is derived from an EMBL/GenBank/DDBJ whole genome shotgun (WGS) entry which is preliminary data.</text>
</comment>
<dbReference type="InterPro" id="IPR000595">
    <property type="entry name" value="cNMP-bd_dom"/>
</dbReference>
<dbReference type="InterPro" id="IPR018490">
    <property type="entry name" value="cNMP-bd_dom_sf"/>
</dbReference>
<gene>
    <name evidence="2" type="ORF">KAOT1_01949</name>
</gene>
<evidence type="ECO:0000259" key="1">
    <source>
        <dbReference type="PROSITE" id="PS50042"/>
    </source>
</evidence>
<protein>
    <submittedName>
        <fullName evidence="2">Cyclic nucleotide binding regulatory protein</fullName>
    </submittedName>
</protein>
<evidence type="ECO:0000313" key="3">
    <source>
        <dbReference type="Proteomes" id="UP000002945"/>
    </source>
</evidence>
<dbReference type="CDD" id="cd00038">
    <property type="entry name" value="CAP_ED"/>
    <property type="match status" value="1"/>
</dbReference>
<dbReference type="EMBL" id="ABIB01000011">
    <property type="protein sequence ID" value="EDP95059.1"/>
    <property type="molecule type" value="Genomic_DNA"/>
</dbReference>
<accession>A9E6N1</accession>
<organism evidence="2 3">
    <name type="scientific">Kordia algicida OT-1</name>
    <dbReference type="NCBI Taxonomy" id="391587"/>
    <lineage>
        <taxon>Bacteria</taxon>
        <taxon>Pseudomonadati</taxon>
        <taxon>Bacteroidota</taxon>
        <taxon>Flavobacteriia</taxon>
        <taxon>Flavobacteriales</taxon>
        <taxon>Flavobacteriaceae</taxon>
        <taxon>Kordia</taxon>
    </lineage>
</organism>
<dbReference type="AlphaFoldDB" id="A9E6N1"/>
<proteinExistence type="predicted"/>
<dbReference type="SUPFAM" id="SSF51206">
    <property type="entry name" value="cAMP-binding domain-like"/>
    <property type="match status" value="1"/>
</dbReference>
<feature type="domain" description="Cyclic nucleotide-binding" evidence="1">
    <location>
        <begin position="22"/>
        <end position="126"/>
    </location>
</feature>
<dbReference type="InterPro" id="IPR014710">
    <property type="entry name" value="RmlC-like_jellyroll"/>
</dbReference>
<sequence length="186" mass="22297">MYHDGSMHFTEEDIAFIERRYEKVHFKKGETILHLGEKVDHQYFVFDGCLRTYLTSKSGKEHTIQFAIKNWWISDYIAYFSETDAVLTIECIKDATLYKISRESLEEIFDKIPKTERFTRKKIERSFVSLQKRILANLSQNAKERYVKFTRDYPNIEQFVKNYHIASYLGITNESLSRIRKEIRNK</sequence>
<dbReference type="PROSITE" id="PS50042">
    <property type="entry name" value="CNMP_BINDING_3"/>
    <property type="match status" value="1"/>
</dbReference>
<dbReference type="STRING" id="391587.KAOT1_01949"/>
<dbReference type="Gene3D" id="2.60.120.10">
    <property type="entry name" value="Jelly Rolls"/>
    <property type="match status" value="1"/>
</dbReference>
<dbReference type="Pfam" id="PF00027">
    <property type="entry name" value="cNMP_binding"/>
    <property type="match status" value="1"/>
</dbReference>
<dbReference type="eggNOG" id="COG0664">
    <property type="taxonomic scope" value="Bacteria"/>
</dbReference>
<reference evidence="2 3" key="1">
    <citation type="journal article" date="2011" name="J. Bacteriol.">
        <title>Genome sequence of the algicidal bacterium Kordia algicida OT-1.</title>
        <authorList>
            <person name="Lee H.S."/>
            <person name="Kang S.G."/>
            <person name="Kwon K.K."/>
            <person name="Lee J.H."/>
            <person name="Kim S.J."/>
        </authorList>
    </citation>
    <scope>NUCLEOTIDE SEQUENCE [LARGE SCALE GENOMIC DNA]</scope>
    <source>
        <strain evidence="2 3">OT-1</strain>
    </source>
</reference>
<evidence type="ECO:0000313" key="2">
    <source>
        <dbReference type="EMBL" id="EDP95059.1"/>
    </source>
</evidence>